<dbReference type="AlphaFoldDB" id="A0A1I7ZE79"/>
<evidence type="ECO:0000313" key="2">
    <source>
        <dbReference type="Proteomes" id="UP000095287"/>
    </source>
</evidence>
<feature type="chain" id="PRO_5009313311" evidence="1">
    <location>
        <begin position="19"/>
        <end position="167"/>
    </location>
</feature>
<dbReference type="WBParaSite" id="L893_g25469.t1">
    <property type="protein sequence ID" value="L893_g25469.t1"/>
    <property type="gene ID" value="L893_g25469"/>
</dbReference>
<accession>A0A1I7ZE79</accession>
<name>A0A1I7ZE79_9BILA</name>
<sequence>MWPRLPIFLWCSSLLVLAGPVTVQKLTFGVVYGVDDHKEKSPNSNLYFISSDGTSPKDALTGICSDEYLKDLRGDNNPNFQNPLIVSSLTRLPIGKNNSTEWKWADGSKVDFVFWNDAGSLATKEATSVLMVSPKYEWYSYAPSSGLYLCEYLPACEYPGGPEEQCG</sequence>
<organism evidence="2 3">
    <name type="scientific">Steinernema glaseri</name>
    <dbReference type="NCBI Taxonomy" id="37863"/>
    <lineage>
        <taxon>Eukaryota</taxon>
        <taxon>Metazoa</taxon>
        <taxon>Ecdysozoa</taxon>
        <taxon>Nematoda</taxon>
        <taxon>Chromadorea</taxon>
        <taxon>Rhabditida</taxon>
        <taxon>Tylenchina</taxon>
        <taxon>Panagrolaimomorpha</taxon>
        <taxon>Strongyloidoidea</taxon>
        <taxon>Steinernematidae</taxon>
        <taxon>Steinernema</taxon>
    </lineage>
</organism>
<keyword evidence="1" id="KW-0732">Signal</keyword>
<protein>
    <submittedName>
        <fullName evidence="3">C-type lectin domain-containing protein</fullName>
    </submittedName>
</protein>
<feature type="signal peptide" evidence="1">
    <location>
        <begin position="1"/>
        <end position="18"/>
    </location>
</feature>
<proteinExistence type="predicted"/>
<dbReference type="Proteomes" id="UP000095287">
    <property type="component" value="Unplaced"/>
</dbReference>
<evidence type="ECO:0000256" key="1">
    <source>
        <dbReference type="SAM" id="SignalP"/>
    </source>
</evidence>
<reference evidence="3" key="1">
    <citation type="submission" date="2016-11" db="UniProtKB">
        <authorList>
            <consortium name="WormBaseParasite"/>
        </authorList>
    </citation>
    <scope>IDENTIFICATION</scope>
</reference>
<keyword evidence="2" id="KW-1185">Reference proteome</keyword>
<evidence type="ECO:0000313" key="3">
    <source>
        <dbReference type="WBParaSite" id="L893_g25469.t1"/>
    </source>
</evidence>